<comment type="cofactor">
    <cofactor evidence="11">
        <name>Zn(2+)</name>
        <dbReference type="ChEBI" id="CHEBI:29105"/>
    </cofactor>
    <text evidence="11">Binds 1 zinc ion per subunit.</text>
</comment>
<evidence type="ECO:0000256" key="1">
    <source>
        <dbReference type="ARBA" id="ARBA00004613"/>
    </source>
</evidence>
<evidence type="ECO:0000313" key="14">
    <source>
        <dbReference type="EMBL" id="OAJ41572.1"/>
    </source>
</evidence>
<dbReference type="GO" id="GO:0005615">
    <property type="term" value="C:extracellular space"/>
    <property type="evidence" value="ECO:0007669"/>
    <property type="project" value="InterPro"/>
</dbReference>
<dbReference type="GO" id="GO:0004222">
    <property type="term" value="F:metalloendopeptidase activity"/>
    <property type="evidence" value="ECO:0007669"/>
    <property type="project" value="InterPro"/>
</dbReference>
<feature type="signal peptide" evidence="12">
    <location>
        <begin position="1"/>
        <end position="18"/>
    </location>
</feature>
<evidence type="ECO:0000256" key="6">
    <source>
        <dbReference type="ARBA" id="ARBA00022801"/>
    </source>
</evidence>
<dbReference type="Proteomes" id="UP000077115">
    <property type="component" value="Unassembled WGS sequence"/>
</dbReference>
<dbReference type="Pfam" id="PF02128">
    <property type="entry name" value="Peptidase_M36"/>
    <property type="match status" value="1"/>
</dbReference>
<evidence type="ECO:0000256" key="4">
    <source>
        <dbReference type="ARBA" id="ARBA00022670"/>
    </source>
</evidence>
<proteinExistence type="inferred from homology"/>
<keyword evidence="7 11" id="KW-0862">Zinc</keyword>
<protein>
    <recommendedName>
        <fullName evidence="12">Extracellular metalloproteinase</fullName>
        <ecNumber evidence="12">3.4.24.-</ecNumber>
    </recommendedName>
    <alternativeName>
        <fullName evidence="12">Fungalysin</fullName>
    </alternativeName>
</protein>
<sequence>MYFQTIFLASVAAMLVMGAPIKPSDSQTEQKYQLPGYYAPQIKYNYTLNDQWRNTTLNTTDIQHNALTMLEGMLTLGENVTMQQRASPQDQGTGLYRCNVIEKVNGIDIANTHGVIHTDKFGNPIGQTSSWVNVTQELKATVDKCTHASKLSPIDAVIALTTSLGQNFTSSDISQSIDQDNTIIISGLDALTLQTVTVKNKLYKTKDSIKCVWEVNLEIGISWVVAYIDKTNGQIIGSQDWSSSATSNSDGTRTVRLLRRALVTESDPNQKHLEKRQARQDRRQQQKITPTGNIPSSSYFVIPLGGIDPDTVPQMLISNPIDKDSSPLGWHDDGLGQGPVSQSKGNNAVVKDNRALNDDPNVGILTAPDFKFEFTADFATQDPSQYISSSITNIFFLVNFYHDIMFKYGFDEVSGNFQTSNIGDNGKSNDAVVAMVQDGSGKNNANFATPPDGASGIMRMFTWTSKTPNLDGSMDNSVIIHELTHGLSTRLTGGPDDSSCLQLQESSGMGEGWSDFLSLALEAVVSDTPETELPIGGYSTGNRKNGVRSAPYTTNVNVNRRTYADAGRTNSVHSIGESWAIALWEAYWLMVQKLGFEPNLMNSESGKGNTVFLKLVVQGMKLQPCNPTMVIARNAIILADQQLFGGANFCEIQKGFAKRGLGANAQSGVFVNDFTVDPKCQ</sequence>
<feature type="compositionally biased region" description="Basic and acidic residues" evidence="13">
    <location>
        <begin position="323"/>
        <end position="334"/>
    </location>
</feature>
<dbReference type="InterPro" id="IPR001842">
    <property type="entry name" value="Peptidase_M36"/>
</dbReference>
<reference evidence="14 15" key="2">
    <citation type="submission" date="2016-05" db="EMBL/GenBank/DDBJ databases">
        <title>Lineage-specific infection strategies underlie the spectrum of fungal disease in amphibians.</title>
        <authorList>
            <person name="Cuomo C.A."/>
            <person name="Farrer R.A."/>
            <person name="James T."/>
            <person name="Longcore J."/>
            <person name="Birren B."/>
        </authorList>
    </citation>
    <scope>NUCLEOTIDE SEQUENCE [LARGE SCALE GENOMIC DNA]</scope>
    <source>
        <strain evidence="14 15">JEL423</strain>
    </source>
</reference>
<evidence type="ECO:0000256" key="7">
    <source>
        <dbReference type="ARBA" id="ARBA00022833"/>
    </source>
</evidence>
<evidence type="ECO:0000313" key="15">
    <source>
        <dbReference type="Proteomes" id="UP000077115"/>
    </source>
</evidence>
<dbReference type="PANTHER" id="PTHR33478:SF1">
    <property type="entry name" value="EXTRACELLULAR METALLOPROTEINASE MEP"/>
    <property type="match status" value="1"/>
</dbReference>
<dbReference type="OrthoDB" id="3227768at2759"/>
<evidence type="ECO:0000256" key="3">
    <source>
        <dbReference type="ARBA" id="ARBA00022525"/>
    </source>
</evidence>
<evidence type="ECO:0000256" key="12">
    <source>
        <dbReference type="RuleBase" id="RU364017"/>
    </source>
</evidence>
<accession>A0A177WNY2</accession>
<evidence type="ECO:0000256" key="2">
    <source>
        <dbReference type="ARBA" id="ARBA00006006"/>
    </source>
</evidence>
<keyword evidence="3 12" id="KW-0964">Secreted</keyword>
<evidence type="ECO:0000256" key="10">
    <source>
        <dbReference type="PIRSR" id="PIRSR601842-1"/>
    </source>
</evidence>
<comment type="similarity">
    <text evidence="2 12">Belongs to the peptidase M36 family.</text>
</comment>
<dbReference type="CDD" id="cd09596">
    <property type="entry name" value="M36"/>
    <property type="match status" value="1"/>
</dbReference>
<dbReference type="GO" id="GO:0008270">
    <property type="term" value="F:zinc ion binding"/>
    <property type="evidence" value="ECO:0007669"/>
    <property type="project" value="InterPro"/>
</dbReference>
<evidence type="ECO:0000256" key="5">
    <source>
        <dbReference type="ARBA" id="ARBA00022723"/>
    </source>
</evidence>
<reference evidence="14 15" key="1">
    <citation type="submission" date="2006-10" db="EMBL/GenBank/DDBJ databases">
        <title>The Genome Sequence of Batrachochytrium dendrobatidis JEL423.</title>
        <authorList>
            <consortium name="The Broad Institute Genome Sequencing Platform"/>
            <person name="Birren B."/>
            <person name="Lander E."/>
            <person name="Galagan J."/>
            <person name="Cuomo C."/>
            <person name="Devon K."/>
            <person name="Jaffe D."/>
            <person name="Butler J."/>
            <person name="Alvarez P."/>
            <person name="Gnerre S."/>
            <person name="Grabherr M."/>
            <person name="Kleber M."/>
            <person name="Mauceli E."/>
            <person name="Brockman W."/>
            <person name="Young S."/>
            <person name="LaButti K."/>
            <person name="Sykes S."/>
            <person name="DeCaprio D."/>
            <person name="Crawford M."/>
            <person name="Koehrsen M."/>
            <person name="Engels R."/>
            <person name="Montgomery P."/>
            <person name="Pearson M."/>
            <person name="Howarth C."/>
            <person name="Larson L."/>
            <person name="White J."/>
            <person name="O'Leary S."/>
            <person name="Kodira C."/>
            <person name="Zeng Q."/>
            <person name="Yandava C."/>
            <person name="Alvarado L."/>
            <person name="Longcore J."/>
            <person name="James T."/>
        </authorList>
    </citation>
    <scope>NUCLEOTIDE SEQUENCE [LARGE SCALE GENOMIC DNA]</scope>
    <source>
        <strain evidence="14 15">JEL423</strain>
    </source>
</reference>
<name>A0A177WNY2_BATDL</name>
<evidence type="ECO:0000256" key="8">
    <source>
        <dbReference type="ARBA" id="ARBA00023049"/>
    </source>
</evidence>
<dbReference type="InterPro" id="IPR050371">
    <property type="entry name" value="Fungal_virulence_M36"/>
</dbReference>
<keyword evidence="12" id="KW-0732">Signal</keyword>
<feature type="binding site" evidence="11">
    <location>
        <position position="511"/>
    </location>
    <ligand>
        <name>Zn(2+)</name>
        <dbReference type="ChEBI" id="CHEBI:29105"/>
        <note>catalytic</note>
    </ligand>
</feature>
<evidence type="ECO:0000256" key="9">
    <source>
        <dbReference type="ARBA" id="ARBA00023145"/>
    </source>
</evidence>
<evidence type="ECO:0000256" key="13">
    <source>
        <dbReference type="SAM" id="MobiDB-lite"/>
    </source>
</evidence>
<dbReference type="VEuPathDB" id="FungiDB:BDEG_25147"/>
<dbReference type="EC" id="3.4.24.-" evidence="12"/>
<keyword evidence="9 12" id="KW-0865">Zymogen</keyword>
<feature type="binding site" evidence="11">
    <location>
        <position position="485"/>
    </location>
    <ligand>
        <name>Zn(2+)</name>
        <dbReference type="ChEBI" id="CHEBI:29105"/>
        <note>catalytic</note>
    </ligand>
</feature>
<dbReference type="EMBL" id="DS022306">
    <property type="protein sequence ID" value="OAJ41572.1"/>
    <property type="molecule type" value="Genomic_DNA"/>
</dbReference>
<feature type="region of interest" description="Disordered" evidence="13">
    <location>
        <begin position="266"/>
        <end position="294"/>
    </location>
</feature>
<keyword evidence="6 12" id="KW-0378">Hydrolase</keyword>
<evidence type="ECO:0000256" key="11">
    <source>
        <dbReference type="PIRSR" id="PIRSR601842-2"/>
    </source>
</evidence>
<feature type="region of interest" description="Disordered" evidence="13">
    <location>
        <begin position="323"/>
        <end position="346"/>
    </location>
</feature>
<keyword evidence="8 12" id="KW-0482">Metalloprotease</keyword>
<keyword evidence="4 12" id="KW-0645">Protease</keyword>
<dbReference type="PANTHER" id="PTHR33478">
    <property type="entry name" value="EXTRACELLULAR METALLOPROTEINASE MEP"/>
    <property type="match status" value="1"/>
</dbReference>
<gene>
    <name evidence="14" type="ORF">BDEG_25147</name>
</gene>
<feature type="compositionally biased region" description="Basic and acidic residues" evidence="13">
    <location>
        <begin position="268"/>
        <end position="284"/>
    </location>
</feature>
<dbReference type="InterPro" id="IPR027268">
    <property type="entry name" value="Peptidase_M4/M1_CTD_sf"/>
</dbReference>
<dbReference type="GO" id="GO:0006508">
    <property type="term" value="P:proteolysis"/>
    <property type="evidence" value="ECO:0007669"/>
    <property type="project" value="UniProtKB-KW"/>
</dbReference>
<dbReference type="Gene3D" id="1.10.390.10">
    <property type="entry name" value="Neutral Protease Domain 2"/>
    <property type="match status" value="1"/>
</dbReference>
<feature type="binding site" evidence="11">
    <location>
        <position position="481"/>
    </location>
    <ligand>
        <name>Zn(2+)</name>
        <dbReference type="ChEBI" id="CHEBI:29105"/>
        <note>catalytic</note>
    </ligand>
</feature>
<dbReference type="AlphaFoldDB" id="A0A177WNY2"/>
<comment type="subcellular location">
    <subcellularLocation>
        <location evidence="1 12">Secreted</location>
    </subcellularLocation>
</comment>
<feature type="active site" evidence="10">
    <location>
        <position position="482"/>
    </location>
</feature>
<keyword evidence="5 11" id="KW-0479">Metal-binding</keyword>
<feature type="chain" id="PRO_5009361873" description="Extracellular metalloproteinase" evidence="12">
    <location>
        <begin position="19"/>
        <end position="681"/>
    </location>
</feature>
<organism evidence="14 15">
    <name type="scientific">Batrachochytrium dendrobatidis (strain JEL423)</name>
    <dbReference type="NCBI Taxonomy" id="403673"/>
    <lineage>
        <taxon>Eukaryota</taxon>
        <taxon>Fungi</taxon>
        <taxon>Fungi incertae sedis</taxon>
        <taxon>Chytridiomycota</taxon>
        <taxon>Chytridiomycota incertae sedis</taxon>
        <taxon>Chytridiomycetes</taxon>
        <taxon>Rhizophydiales</taxon>
        <taxon>Rhizophydiales incertae sedis</taxon>
        <taxon>Batrachochytrium</taxon>
    </lineage>
</organism>
<dbReference type="SUPFAM" id="SSF55486">
    <property type="entry name" value="Metalloproteases ('zincins'), catalytic domain"/>
    <property type="match status" value="1"/>
</dbReference>
<dbReference type="Gene3D" id="3.10.170.10">
    <property type="match status" value="1"/>
</dbReference>